<sequence>MTRAHQAPRPSLTVNGKSELPGKGGLQAGHLCPGLLLAPEKLVPPQILLLLHLLLLRPPEIVVQQEHPVRRCDRREGSHQHEQSASKDCPKVTAAAGICHLPSREKKKGRED</sequence>
<feature type="region of interest" description="Disordered" evidence="1">
    <location>
        <begin position="1"/>
        <end position="22"/>
    </location>
</feature>
<feature type="region of interest" description="Disordered" evidence="1">
    <location>
        <begin position="70"/>
        <end position="90"/>
    </location>
</feature>
<protein>
    <submittedName>
        <fullName evidence="2">Uncharacterized protein</fullName>
    </submittedName>
</protein>
<evidence type="ECO:0000313" key="2">
    <source>
        <dbReference type="EnsemblPlants" id="EMT30523"/>
    </source>
</evidence>
<name>M8C8V5_AEGTA</name>
<proteinExistence type="predicted"/>
<dbReference type="EnsemblPlants" id="EMT30523">
    <property type="protein sequence ID" value="EMT30523"/>
    <property type="gene ID" value="F775_43749"/>
</dbReference>
<dbReference type="AlphaFoldDB" id="M8C8V5"/>
<organism evidence="2">
    <name type="scientific">Aegilops tauschii</name>
    <name type="common">Tausch's goatgrass</name>
    <name type="synonym">Aegilops squarrosa</name>
    <dbReference type="NCBI Taxonomy" id="37682"/>
    <lineage>
        <taxon>Eukaryota</taxon>
        <taxon>Viridiplantae</taxon>
        <taxon>Streptophyta</taxon>
        <taxon>Embryophyta</taxon>
        <taxon>Tracheophyta</taxon>
        <taxon>Spermatophyta</taxon>
        <taxon>Magnoliopsida</taxon>
        <taxon>Liliopsida</taxon>
        <taxon>Poales</taxon>
        <taxon>Poaceae</taxon>
        <taxon>BOP clade</taxon>
        <taxon>Pooideae</taxon>
        <taxon>Triticodae</taxon>
        <taxon>Triticeae</taxon>
        <taxon>Triticinae</taxon>
        <taxon>Aegilops</taxon>
    </lineage>
</organism>
<reference evidence="2" key="1">
    <citation type="submission" date="2015-06" db="UniProtKB">
        <authorList>
            <consortium name="EnsemblPlants"/>
        </authorList>
    </citation>
    <scope>IDENTIFICATION</scope>
</reference>
<evidence type="ECO:0000256" key="1">
    <source>
        <dbReference type="SAM" id="MobiDB-lite"/>
    </source>
</evidence>
<accession>M8C8V5</accession>